<accession>A0A2S7SY72</accession>
<evidence type="ECO:0000313" key="2">
    <source>
        <dbReference type="EMBL" id="PQJ11893.1"/>
    </source>
</evidence>
<organism evidence="2 3">
    <name type="scientific">Flavipsychrobacter stenotrophus</name>
    <dbReference type="NCBI Taxonomy" id="2077091"/>
    <lineage>
        <taxon>Bacteria</taxon>
        <taxon>Pseudomonadati</taxon>
        <taxon>Bacteroidota</taxon>
        <taxon>Chitinophagia</taxon>
        <taxon>Chitinophagales</taxon>
        <taxon>Chitinophagaceae</taxon>
        <taxon>Flavipsychrobacter</taxon>
    </lineage>
</organism>
<name>A0A2S7SY72_9BACT</name>
<feature type="transmembrane region" description="Helical" evidence="1">
    <location>
        <begin position="34"/>
        <end position="53"/>
    </location>
</feature>
<evidence type="ECO:0000313" key="3">
    <source>
        <dbReference type="Proteomes" id="UP000239872"/>
    </source>
</evidence>
<reference evidence="2 3" key="1">
    <citation type="submission" date="2018-01" db="EMBL/GenBank/DDBJ databases">
        <title>A novel member of the phylum Bacteroidetes isolated from glacier ice.</title>
        <authorList>
            <person name="Liu Q."/>
            <person name="Xin Y.-H."/>
        </authorList>
    </citation>
    <scope>NUCLEOTIDE SEQUENCE [LARGE SCALE GENOMIC DNA]</scope>
    <source>
        <strain evidence="2 3">RB1R16</strain>
    </source>
</reference>
<keyword evidence="3" id="KW-1185">Reference proteome</keyword>
<dbReference type="EMBL" id="PPSL01000002">
    <property type="protein sequence ID" value="PQJ11893.1"/>
    <property type="molecule type" value="Genomic_DNA"/>
</dbReference>
<dbReference type="AlphaFoldDB" id="A0A2S7SY72"/>
<keyword evidence="1" id="KW-0472">Membrane</keyword>
<dbReference type="Proteomes" id="UP000239872">
    <property type="component" value="Unassembled WGS sequence"/>
</dbReference>
<comment type="caution">
    <text evidence="2">The sequence shown here is derived from an EMBL/GenBank/DDBJ whole genome shotgun (WGS) entry which is preliminary data.</text>
</comment>
<keyword evidence="1" id="KW-1133">Transmembrane helix</keyword>
<protein>
    <submittedName>
        <fullName evidence="2">Uncharacterized protein</fullName>
    </submittedName>
</protein>
<keyword evidence="1" id="KW-0812">Transmembrane</keyword>
<proteinExistence type="predicted"/>
<gene>
    <name evidence="2" type="ORF">CJD36_008850</name>
</gene>
<sequence>MKESINIWGIKEYEGDGVTCPIVPANIPFYKKKVLTFFRFGVCPMCVCMSLTYKAGQMLGFKK</sequence>
<evidence type="ECO:0000256" key="1">
    <source>
        <dbReference type="SAM" id="Phobius"/>
    </source>
</evidence>